<protein>
    <recommendedName>
        <fullName evidence="1">Bacterial transcriptional activator domain-containing protein</fullName>
    </recommendedName>
</protein>
<evidence type="ECO:0000259" key="1">
    <source>
        <dbReference type="SMART" id="SM01043"/>
    </source>
</evidence>
<dbReference type="SUPFAM" id="SSF48452">
    <property type="entry name" value="TPR-like"/>
    <property type="match status" value="1"/>
</dbReference>
<dbReference type="InterPro" id="IPR011990">
    <property type="entry name" value="TPR-like_helical_dom_sf"/>
</dbReference>
<dbReference type="SUPFAM" id="SSF46894">
    <property type="entry name" value="C-terminal effector domain of the bipartite response regulators"/>
    <property type="match status" value="1"/>
</dbReference>
<feature type="domain" description="Bacterial transcriptional activator" evidence="1">
    <location>
        <begin position="135"/>
        <end position="277"/>
    </location>
</feature>
<dbReference type="EMBL" id="BSRI01000002">
    <property type="protein sequence ID" value="GLV58137.1"/>
    <property type="molecule type" value="Genomic_DNA"/>
</dbReference>
<gene>
    <name evidence="2" type="ORF">KDH_49710</name>
</gene>
<dbReference type="InterPro" id="IPR051677">
    <property type="entry name" value="AfsR-DnrI-RedD_regulator"/>
</dbReference>
<dbReference type="PANTHER" id="PTHR35807">
    <property type="entry name" value="TRANSCRIPTIONAL REGULATOR REDD-RELATED"/>
    <property type="match status" value="1"/>
</dbReference>
<dbReference type="PANTHER" id="PTHR35807:SF2">
    <property type="entry name" value="TRANSCRIPTIONAL ACTIVATOR DOMAIN"/>
    <property type="match status" value="1"/>
</dbReference>
<dbReference type="Gene3D" id="1.25.40.10">
    <property type="entry name" value="Tetratricopeptide repeat domain"/>
    <property type="match status" value="1"/>
</dbReference>
<organism evidence="2 3">
    <name type="scientific">Dictyobacter halimunensis</name>
    <dbReference type="NCBI Taxonomy" id="3026934"/>
    <lineage>
        <taxon>Bacteria</taxon>
        <taxon>Bacillati</taxon>
        <taxon>Chloroflexota</taxon>
        <taxon>Ktedonobacteria</taxon>
        <taxon>Ktedonobacterales</taxon>
        <taxon>Dictyobacteraceae</taxon>
        <taxon>Dictyobacter</taxon>
    </lineage>
</organism>
<evidence type="ECO:0000313" key="2">
    <source>
        <dbReference type="EMBL" id="GLV58137.1"/>
    </source>
</evidence>
<dbReference type="InterPro" id="IPR036388">
    <property type="entry name" value="WH-like_DNA-bd_sf"/>
</dbReference>
<dbReference type="SMART" id="SM01043">
    <property type="entry name" value="BTAD"/>
    <property type="match status" value="1"/>
</dbReference>
<dbReference type="Gene3D" id="1.10.10.10">
    <property type="entry name" value="Winged helix-like DNA-binding domain superfamily/Winged helix DNA-binding domain"/>
    <property type="match status" value="1"/>
</dbReference>
<name>A0ABQ6FYR6_9CHLR</name>
<dbReference type="InterPro" id="IPR005158">
    <property type="entry name" value="BTAD"/>
</dbReference>
<proteinExistence type="predicted"/>
<evidence type="ECO:0000313" key="3">
    <source>
        <dbReference type="Proteomes" id="UP001344906"/>
    </source>
</evidence>
<reference evidence="2 3" key="1">
    <citation type="submission" date="2023-02" db="EMBL/GenBank/DDBJ databases">
        <title>Dictyobacter halimunensis sp. nov., a new member of the class Ktedonobacteria from forest soil in a geothermal area.</title>
        <authorList>
            <person name="Rachmania M.K."/>
            <person name="Ningsih F."/>
            <person name="Sakai Y."/>
            <person name="Yabe S."/>
            <person name="Yokota A."/>
            <person name="Sjamsuridzal W."/>
        </authorList>
    </citation>
    <scope>NUCLEOTIDE SEQUENCE [LARGE SCALE GENOMIC DNA]</scope>
    <source>
        <strain evidence="2 3">S3.2.2.5</strain>
    </source>
</reference>
<dbReference type="Pfam" id="PF03704">
    <property type="entry name" value="BTAD"/>
    <property type="match status" value="1"/>
</dbReference>
<dbReference type="InterPro" id="IPR016032">
    <property type="entry name" value="Sig_transdc_resp-reg_C-effctor"/>
</dbReference>
<accession>A0ABQ6FYR6</accession>
<comment type="caution">
    <text evidence="2">The sequence shown here is derived from an EMBL/GenBank/DDBJ whole genome shotgun (WGS) entry which is preliminary data.</text>
</comment>
<keyword evidence="3" id="KW-1185">Reference proteome</keyword>
<dbReference type="Proteomes" id="UP001344906">
    <property type="component" value="Unassembled WGS sequence"/>
</dbReference>
<sequence length="307" mass="35138">MVAMIEMAESAGKPDYPFLRVTTMGDFALSRVVAQKAGRPRYRALEGEELGNRRAALAILKFLLCSPRRRATKAEITRALWTGRDPEHANHIFDTAASTLRRQILYLPGIDSLLNTRRLNGETHLILATQAWIWVDADALIKLAQAALRQEQQGNDPLHYLEAAHALDKGEFLEEDTGYRWTQGRRQTIEGAKRRVLYHLVGIYCKNRQTAKAEELLYTFLQTYPEDEDALCRLLQLLAQQGRRQEALNVYRYSAEQMQETGKEPGIYTRQIIERLQQGMQVHEHSATYRALQPHSIYAIYAIVMVA</sequence>
<dbReference type="RefSeq" id="WP_338254253.1">
    <property type="nucleotide sequence ID" value="NZ_BSRI01000002.1"/>
</dbReference>